<accession>A0A4S8N4Y4</accession>
<dbReference type="InterPro" id="IPR013406">
    <property type="entry name" value="CHP02574_addiction_mod"/>
</dbReference>
<gene>
    <name evidence="1" type="ORF">E9934_12940</name>
</gene>
<name>A0A4S8N4Y4_9ACTN</name>
<evidence type="ECO:0000313" key="2">
    <source>
        <dbReference type="Proteomes" id="UP000307087"/>
    </source>
</evidence>
<sequence>MWLSASEFYEAAMNLPPSVRKDVALRLLESLEVADDDAVHEAWTVEIGSRIDDFFSGKIQTIPHAEVMAKLAEDRAARHATRQQT</sequence>
<dbReference type="Pfam" id="PF09720">
    <property type="entry name" value="Unstab_antitox"/>
    <property type="match status" value="1"/>
</dbReference>
<organism evidence="1 2">
    <name type="scientific">Nocardioides caeni</name>
    <dbReference type="NCBI Taxonomy" id="574700"/>
    <lineage>
        <taxon>Bacteria</taxon>
        <taxon>Bacillati</taxon>
        <taxon>Actinomycetota</taxon>
        <taxon>Actinomycetes</taxon>
        <taxon>Propionibacteriales</taxon>
        <taxon>Nocardioidaceae</taxon>
        <taxon>Nocardioides</taxon>
    </lineage>
</organism>
<evidence type="ECO:0000313" key="1">
    <source>
        <dbReference type="EMBL" id="THV11193.1"/>
    </source>
</evidence>
<reference evidence="1 2" key="1">
    <citation type="journal article" date="2009" name="Int. J. Syst. Evol. Microbiol.">
        <title>Nocardioides caeni sp. nov., isolated from wastewater.</title>
        <authorList>
            <person name="Yoon J.H."/>
            <person name="Kang S.J."/>
            <person name="Park S."/>
            <person name="Kim W."/>
            <person name="Oh T.K."/>
        </authorList>
    </citation>
    <scope>NUCLEOTIDE SEQUENCE [LARGE SCALE GENOMIC DNA]</scope>
    <source>
        <strain evidence="1 2">DSM 23134</strain>
    </source>
</reference>
<comment type="caution">
    <text evidence="1">The sequence shown here is derived from an EMBL/GenBank/DDBJ whole genome shotgun (WGS) entry which is preliminary data.</text>
</comment>
<proteinExistence type="predicted"/>
<dbReference type="AlphaFoldDB" id="A0A4S8N4Y4"/>
<dbReference type="OrthoDB" id="3732349at2"/>
<dbReference type="Proteomes" id="UP000307087">
    <property type="component" value="Unassembled WGS sequence"/>
</dbReference>
<evidence type="ECO:0008006" key="3">
    <source>
        <dbReference type="Google" id="ProtNLM"/>
    </source>
</evidence>
<protein>
    <recommendedName>
        <fullName evidence="3">Addiction module protein</fullName>
    </recommendedName>
</protein>
<keyword evidence="2" id="KW-1185">Reference proteome</keyword>
<dbReference type="EMBL" id="STGW01000008">
    <property type="protein sequence ID" value="THV11193.1"/>
    <property type="molecule type" value="Genomic_DNA"/>
</dbReference>